<dbReference type="InterPro" id="IPR015424">
    <property type="entry name" value="PyrdxlP-dep_Trfase"/>
</dbReference>
<dbReference type="PROSITE" id="PS00096">
    <property type="entry name" value="SHMT"/>
    <property type="match status" value="1"/>
</dbReference>
<comment type="cofactor">
    <cofactor evidence="2 11 12">
        <name>pyridoxal 5'-phosphate</name>
        <dbReference type="ChEBI" id="CHEBI:597326"/>
    </cofactor>
</comment>
<evidence type="ECO:0000256" key="9">
    <source>
        <dbReference type="ARBA" id="ARBA00022679"/>
    </source>
</evidence>
<evidence type="ECO:0000256" key="4">
    <source>
        <dbReference type="ARBA" id="ARBA00006376"/>
    </source>
</evidence>
<comment type="function">
    <text evidence="11">Catalyzes the reversible interconversion of serine and glycine with tetrahydrofolate (THF) serving as the one-carbon carrier. This reaction serves as the major source of one-carbon groups required for the biosynthesis of purines, thymidylate, methionine, and other important biomolecules. Also exhibits THF-independent aldolase activity toward beta-hydroxyamino acids, producing glycine and aldehydes, via a retro-aldol mechanism.</text>
</comment>
<dbReference type="UniPathway" id="UPA00288">
    <property type="reaction ID" value="UER01023"/>
</dbReference>
<comment type="subunit">
    <text evidence="5 11">Homodimer.</text>
</comment>
<keyword evidence="9 11" id="KW-0808">Transferase</keyword>
<comment type="catalytic activity">
    <reaction evidence="1 11">
        <text>(6R)-5,10-methylene-5,6,7,8-tetrahydrofolate + glycine + H2O = (6S)-5,6,7,8-tetrahydrofolate + L-serine</text>
        <dbReference type="Rhea" id="RHEA:15481"/>
        <dbReference type="ChEBI" id="CHEBI:15377"/>
        <dbReference type="ChEBI" id="CHEBI:15636"/>
        <dbReference type="ChEBI" id="CHEBI:33384"/>
        <dbReference type="ChEBI" id="CHEBI:57305"/>
        <dbReference type="ChEBI" id="CHEBI:57453"/>
        <dbReference type="EC" id="2.1.2.1"/>
    </reaction>
</comment>
<feature type="site" description="Plays an important role in substrate specificity" evidence="11">
    <location>
        <position position="228"/>
    </location>
</feature>
<comment type="subcellular location">
    <subcellularLocation>
        <location evidence="3 11">Cytoplasm</location>
    </subcellularLocation>
</comment>
<dbReference type="AlphaFoldDB" id="A0A1A6DT81"/>
<dbReference type="CDD" id="cd00378">
    <property type="entry name" value="SHMT"/>
    <property type="match status" value="1"/>
</dbReference>
<dbReference type="EC" id="2.1.2.1" evidence="11"/>
<dbReference type="InterPro" id="IPR015421">
    <property type="entry name" value="PyrdxlP-dep_Trfase_major"/>
</dbReference>
<feature type="binding site" evidence="11">
    <location>
        <position position="121"/>
    </location>
    <ligand>
        <name>(6S)-5,6,7,8-tetrahydrofolate</name>
        <dbReference type="ChEBI" id="CHEBI:57453"/>
    </ligand>
</feature>
<keyword evidence="10 11" id="KW-0663">Pyridoxal phosphate</keyword>
<evidence type="ECO:0000256" key="10">
    <source>
        <dbReference type="ARBA" id="ARBA00022898"/>
    </source>
</evidence>
<keyword evidence="6 11" id="KW-0963">Cytoplasm</keyword>
<dbReference type="EMBL" id="LZDH01000065">
    <property type="protein sequence ID" value="OBS30058.1"/>
    <property type="molecule type" value="Genomic_DNA"/>
</dbReference>
<dbReference type="GO" id="GO:0005829">
    <property type="term" value="C:cytosol"/>
    <property type="evidence" value="ECO:0007669"/>
    <property type="project" value="TreeGrafter"/>
</dbReference>
<evidence type="ECO:0000256" key="11">
    <source>
        <dbReference type="HAMAP-Rule" id="MF_00051"/>
    </source>
</evidence>
<evidence type="ECO:0000256" key="12">
    <source>
        <dbReference type="PIRSR" id="PIRSR000412-50"/>
    </source>
</evidence>
<dbReference type="GO" id="GO:0004372">
    <property type="term" value="F:glycine hydroxymethyltransferase activity"/>
    <property type="evidence" value="ECO:0007669"/>
    <property type="project" value="UniProtKB-UniRule"/>
</dbReference>
<feature type="domain" description="Serine hydroxymethyltransferase-like" evidence="13">
    <location>
        <begin position="8"/>
        <end position="383"/>
    </location>
</feature>
<comment type="caution">
    <text evidence="14">The sequence shown here is derived from an EMBL/GenBank/DDBJ whole genome shotgun (WGS) entry which is preliminary data.</text>
</comment>
<evidence type="ECO:0000259" key="13">
    <source>
        <dbReference type="Pfam" id="PF00464"/>
    </source>
</evidence>
<protein>
    <recommendedName>
        <fullName evidence="11">Serine hydroxymethyltransferase</fullName>
        <shortName evidence="11">SHMT</shortName>
        <shortName evidence="11">Serine methylase</shortName>
        <ecNumber evidence="11">2.1.2.1</ecNumber>
    </recommendedName>
</protein>
<dbReference type="InterPro" id="IPR039429">
    <property type="entry name" value="SHMT-like_dom"/>
</dbReference>
<organism evidence="14 15">
    <name type="scientific">Tepidimonas fonticaldi</name>
    <dbReference type="NCBI Taxonomy" id="1101373"/>
    <lineage>
        <taxon>Bacteria</taxon>
        <taxon>Pseudomonadati</taxon>
        <taxon>Pseudomonadota</taxon>
        <taxon>Betaproteobacteria</taxon>
        <taxon>Burkholderiales</taxon>
        <taxon>Tepidimonas</taxon>
    </lineage>
</organism>
<comment type="pathway">
    <text evidence="11">Amino-acid biosynthesis; glycine biosynthesis; glycine from L-serine: step 1/1.</text>
</comment>
<dbReference type="Pfam" id="PF00464">
    <property type="entry name" value="SHMT"/>
    <property type="match status" value="1"/>
</dbReference>
<comment type="pathway">
    <text evidence="11">One-carbon metabolism; tetrahydrofolate interconversion.</text>
</comment>
<evidence type="ECO:0000256" key="6">
    <source>
        <dbReference type="ARBA" id="ARBA00022490"/>
    </source>
</evidence>
<dbReference type="InterPro" id="IPR049943">
    <property type="entry name" value="Ser_HO-MeTrfase-like"/>
</dbReference>
<reference evidence="14 15" key="1">
    <citation type="submission" date="2016-06" db="EMBL/GenBank/DDBJ databases">
        <title>Genome sequence of Tepidimonas fonticaldi PL17.</title>
        <authorList>
            <person name="Pinnaka A.K."/>
        </authorList>
    </citation>
    <scope>NUCLEOTIDE SEQUENCE [LARGE SCALE GENOMIC DNA]</scope>
    <source>
        <strain evidence="14 15">PL17</strain>
    </source>
</reference>
<dbReference type="SUPFAM" id="SSF53383">
    <property type="entry name" value="PLP-dependent transferases"/>
    <property type="match status" value="1"/>
</dbReference>
<dbReference type="RefSeq" id="WP_068610516.1">
    <property type="nucleotide sequence ID" value="NZ_LZDH01000065.1"/>
</dbReference>
<gene>
    <name evidence="11 14" type="primary">glyA</name>
    <name evidence="14" type="ORF">A9O67_09740</name>
</gene>
<evidence type="ECO:0000313" key="14">
    <source>
        <dbReference type="EMBL" id="OBS30058.1"/>
    </source>
</evidence>
<dbReference type="FunFam" id="3.40.640.10:FF:000001">
    <property type="entry name" value="Serine hydroxymethyltransferase"/>
    <property type="match status" value="1"/>
</dbReference>
<dbReference type="PANTHER" id="PTHR11680:SF50">
    <property type="entry name" value="SERINE HYDROXYMETHYLTRANSFERASE"/>
    <property type="match status" value="1"/>
</dbReference>
<dbReference type="Gene3D" id="3.90.1150.10">
    <property type="entry name" value="Aspartate Aminotransferase, domain 1"/>
    <property type="match status" value="1"/>
</dbReference>
<keyword evidence="7 11" id="KW-0554">One-carbon metabolism</keyword>
<dbReference type="PANTHER" id="PTHR11680">
    <property type="entry name" value="SERINE HYDROXYMETHYLTRANSFERASE"/>
    <property type="match status" value="1"/>
</dbReference>
<comment type="similarity">
    <text evidence="4 11">Belongs to the SHMT family.</text>
</comment>
<dbReference type="InterPro" id="IPR015422">
    <property type="entry name" value="PyrdxlP-dep_Trfase_small"/>
</dbReference>
<feature type="modified residue" description="N6-(pyridoxal phosphate)lysine" evidence="11 12">
    <location>
        <position position="229"/>
    </location>
</feature>
<dbReference type="STRING" id="1101373.A9O67_09740"/>
<dbReference type="HAMAP" id="MF_00051">
    <property type="entry name" value="SHMT"/>
    <property type="match status" value="1"/>
</dbReference>
<dbReference type="GO" id="GO:0030170">
    <property type="term" value="F:pyridoxal phosphate binding"/>
    <property type="evidence" value="ECO:0007669"/>
    <property type="project" value="UniProtKB-UniRule"/>
</dbReference>
<dbReference type="Proteomes" id="UP000091969">
    <property type="component" value="Unassembled WGS sequence"/>
</dbReference>
<accession>A0A1A6DT81</accession>
<dbReference type="OrthoDB" id="9803846at2"/>
<evidence type="ECO:0000256" key="8">
    <source>
        <dbReference type="ARBA" id="ARBA00022605"/>
    </source>
</evidence>
<evidence type="ECO:0000313" key="15">
    <source>
        <dbReference type="Proteomes" id="UP000091969"/>
    </source>
</evidence>
<proteinExistence type="inferred from homology"/>
<keyword evidence="15" id="KW-1185">Reference proteome</keyword>
<dbReference type="GO" id="GO:0035999">
    <property type="term" value="P:tetrahydrofolate interconversion"/>
    <property type="evidence" value="ECO:0007669"/>
    <property type="project" value="UniProtKB-UniRule"/>
</dbReference>
<dbReference type="PIRSF" id="PIRSF000412">
    <property type="entry name" value="SHMT"/>
    <property type="match status" value="1"/>
</dbReference>
<dbReference type="GO" id="GO:0008168">
    <property type="term" value="F:methyltransferase activity"/>
    <property type="evidence" value="ECO:0007669"/>
    <property type="project" value="UniProtKB-KW"/>
</dbReference>
<feature type="binding site" evidence="11">
    <location>
        <begin position="125"/>
        <end position="127"/>
    </location>
    <ligand>
        <name>(6S)-5,6,7,8-tetrahydrofolate</name>
        <dbReference type="ChEBI" id="CHEBI:57453"/>
    </ligand>
</feature>
<evidence type="ECO:0000256" key="7">
    <source>
        <dbReference type="ARBA" id="ARBA00022563"/>
    </source>
</evidence>
<dbReference type="GO" id="GO:0032259">
    <property type="term" value="P:methylation"/>
    <property type="evidence" value="ECO:0007669"/>
    <property type="project" value="UniProtKB-KW"/>
</dbReference>
<dbReference type="FunFam" id="3.90.1150.10:FF:000003">
    <property type="entry name" value="Serine hydroxymethyltransferase"/>
    <property type="match status" value="1"/>
</dbReference>
<evidence type="ECO:0000256" key="2">
    <source>
        <dbReference type="ARBA" id="ARBA00001933"/>
    </source>
</evidence>
<evidence type="ECO:0000256" key="3">
    <source>
        <dbReference type="ARBA" id="ARBA00004496"/>
    </source>
</evidence>
<comment type="caution">
    <text evidence="11">Lacks conserved residue(s) required for the propagation of feature annotation.</text>
</comment>
<evidence type="ECO:0000256" key="1">
    <source>
        <dbReference type="ARBA" id="ARBA00001528"/>
    </source>
</evidence>
<evidence type="ECO:0000256" key="5">
    <source>
        <dbReference type="ARBA" id="ARBA00011738"/>
    </source>
</evidence>
<dbReference type="InterPro" id="IPR019798">
    <property type="entry name" value="Ser_HO-MeTrfase_PLP_BS"/>
</dbReference>
<keyword evidence="8 11" id="KW-0028">Amino-acid biosynthesis</keyword>
<dbReference type="Gene3D" id="3.40.640.10">
    <property type="entry name" value="Type I PLP-dependent aspartate aminotransferase-like (Major domain)"/>
    <property type="match status" value="1"/>
</dbReference>
<dbReference type="UniPathway" id="UPA00193"/>
<sequence>MFSRQTLIEQTDPELWAAIQAENARQEAHIELIASENYASPAVMAAQGTQLTNKYAEGYPGKRYYGGCEHVDVAEQLAIDRVKQLFGAEAANVQPHCGASANEAVFLAFLKPGDTIMGMSLAEGGHLTHGMALNMSGKWFNVVSYGLNDREEIDYDAMEAKAREHRPRLIIAGASAYSLRIDFERFARVAREIGAIFMVDMAHYAGLIAAGVYPNPVPHADVVTSTTHKSLRGPRGGIILMKAAHEKAINSAVFPGLQGGPLMHVIAAKAVAFQEALSPGFKAYQQQVIKNAQTMAETLQQRGLRIVSGRTESHVMLVDLRAKGITGKEAEAVLGQAHITVNKNAIPNDPEKPMVTSGIRLGTPAMTTRGFTEAEARQTAHLIADVLDDPRNPATVERVRAQVAELTRRFPVYG</sequence>
<keyword evidence="14" id="KW-0489">Methyltransferase</keyword>
<name>A0A1A6DT81_9BURK</name>
<dbReference type="InterPro" id="IPR001085">
    <property type="entry name" value="Ser_HO-MeTrfase"/>
</dbReference>
<dbReference type="NCBIfam" id="NF000586">
    <property type="entry name" value="PRK00011.1"/>
    <property type="match status" value="1"/>
</dbReference>
<dbReference type="GO" id="GO:0019264">
    <property type="term" value="P:glycine biosynthetic process from serine"/>
    <property type="evidence" value="ECO:0007669"/>
    <property type="project" value="UniProtKB-UniRule"/>
</dbReference>